<feature type="compositionally biased region" description="Basic residues" evidence="1">
    <location>
        <begin position="122"/>
        <end position="133"/>
    </location>
</feature>
<dbReference type="GeneID" id="3258185"/>
<evidence type="ECO:0000313" key="3">
    <source>
        <dbReference type="Proteomes" id="UP000002149"/>
    </source>
</evidence>
<gene>
    <name evidence="2" type="ordered locus">CNF02240</name>
</gene>
<accession>Q5KFC4</accession>
<feature type="compositionally biased region" description="Polar residues" evidence="1">
    <location>
        <begin position="37"/>
        <end position="59"/>
    </location>
</feature>
<protein>
    <submittedName>
        <fullName evidence="2">Uncharacterized protein</fullName>
    </submittedName>
</protein>
<keyword evidence="3" id="KW-1185">Reference proteome</keyword>
<feature type="compositionally biased region" description="Acidic residues" evidence="1">
    <location>
        <begin position="288"/>
        <end position="297"/>
    </location>
</feature>
<feature type="compositionally biased region" description="Acidic residues" evidence="1">
    <location>
        <begin position="71"/>
        <end position="87"/>
    </location>
</feature>
<organism evidence="2 3">
    <name type="scientific">Cryptococcus deneoformans (strain JEC21 / ATCC MYA-565)</name>
    <name type="common">Cryptococcus neoformans var. neoformans serotype D</name>
    <dbReference type="NCBI Taxonomy" id="214684"/>
    <lineage>
        <taxon>Eukaryota</taxon>
        <taxon>Fungi</taxon>
        <taxon>Dikarya</taxon>
        <taxon>Basidiomycota</taxon>
        <taxon>Agaricomycotina</taxon>
        <taxon>Tremellomycetes</taxon>
        <taxon>Tremellales</taxon>
        <taxon>Cryptococcaceae</taxon>
        <taxon>Cryptococcus</taxon>
        <taxon>Cryptococcus neoformans species complex</taxon>
    </lineage>
</organism>
<evidence type="ECO:0000313" key="2">
    <source>
        <dbReference type="EMBL" id="AAW44015.2"/>
    </source>
</evidence>
<feature type="compositionally biased region" description="Pro residues" evidence="1">
    <location>
        <begin position="22"/>
        <end position="36"/>
    </location>
</feature>
<feature type="compositionally biased region" description="Acidic residues" evidence="1">
    <location>
        <begin position="202"/>
        <end position="216"/>
    </location>
</feature>
<dbReference type="PaxDb" id="214684-Q5KFC4"/>
<evidence type="ECO:0000256" key="1">
    <source>
        <dbReference type="SAM" id="MobiDB-lite"/>
    </source>
</evidence>
<dbReference type="VEuPathDB" id="FungiDB:CNF02240"/>
<feature type="compositionally biased region" description="Polar residues" evidence="1">
    <location>
        <begin position="567"/>
        <end position="583"/>
    </location>
</feature>
<reference evidence="2 3" key="1">
    <citation type="journal article" date="2005" name="Science">
        <title>The genome of the basidiomycetous yeast and human pathogen Cryptococcus neoformans.</title>
        <authorList>
            <person name="Loftus B.J."/>
            <person name="Fung E."/>
            <person name="Roncaglia P."/>
            <person name="Rowley D."/>
            <person name="Amedeo P."/>
            <person name="Bruno D."/>
            <person name="Vamathevan J."/>
            <person name="Miranda M."/>
            <person name="Anderson I.J."/>
            <person name="Fraser J.A."/>
            <person name="Allen J.E."/>
            <person name="Bosdet I.E."/>
            <person name="Brent M.R."/>
            <person name="Chiu R."/>
            <person name="Doering T.L."/>
            <person name="Donlin M.J."/>
            <person name="D'Souza C.A."/>
            <person name="Fox D.S."/>
            <person name="Grinberg V."/>
            <person name="Fu J."/>
            <person name="Fukushima M."/>
            <person name="Haas B.J."/>
            <person name="Huang J.C."/>
            <person name="Janbon G."/>
            <person name="Jones S.J."/>
            <person name="Koo H.L."/>
            <person name="Krzywinski M.I."/>
            <person name="Kwon-Chung J.K."/>
            <person name="Lengeler K.B."/>
            <person name="Maiti R."/>
            <person name="Marra M.A."/>
            <person name="Marra R.E."/>
            <person name="Mathewson C.A."/>
            <person name="Mitchell T.G."/>
            <person name="Pertea M."/>
            <person name="Riggs F.R."/>
            <person name="Salzberg S.L."/>
            <person name="Schein J.E."/>
            <person name="Shvartsbeyn A."/>
            <person name="Shin H."/>
            <person name="Shumway M."/>
            <person name="Specht C.A."/>
            <person name="Suh B.B."/>
            <person name="Tenney A."/>
            <person name="Utterback T.R."/>
            <person name="Wickes B.L."/>
            <person name="Wortman J.R."/>
            <person name="Wye N.H."/>
            <person name="Kronstad J.W."/>
            <person name="Lodge J.K."/>
            <person name="Heitman J."/>
            <person name="Davis R.W."/>
            <person name="Fraser C.M."/>
            <person name="Hyman R.W."/>
        </authorList>
    </citation>
    <scope>NUCLEOTIDE SEQUENCE [LARGE SCALE GENOMIC DNA]</scope>
    <source>
        <strain evidence="3">JEC21 / ATCC MYA-565</strain>
    </source>
</reference>
<dbReference type="OrthoDB" id="2575639at2759"/>
<proteinExistence type="predicted"/>
<sequence length="769" mass="83286">MPHMPSIAPKHNHTSHTSPLNPAQPSPTARYPPLPRNQPSTSKSATRPRTKASNQRSIFSDSDSELSPPSSEEDDNEAEAEENEQYEEVVTPRKGQHKGRVAQNNVANVEKSGQKKTASQNKKGKKVVGKKKSHSVEVVTKTTTTGPAGREKKRSIKLEDAERRRARDAKFDVDDDFGNTTPTPALNHGRTVPPEDSTSSYGDDESDRGELTEDDQLLAGIPEAFLGQEVEDLAYGAGDMDTEMMTFWDDETDEEEEEMFINHLSGSEVDRLSQSSVSVDSDQSTSESESDSEEVLDEFGFPIPSCSHFPIDDTESGEDPGLILMENWDGQFVLVQPRLERSRSRHRNDRGSRTGGSVNGSTTSANDQALLIDPDAADHEFSSDDSYWSGMSDEDDDGGDTTDSMAEEDMPVLDSPALNGMMEHQMAEAVLRMVVDGDIPVVLPEAANTNMASAVQPSIVVTEVEDSTPALSTTSSAPPTNTLPDTPAPLPTPSSSTDSTAPPPPQGPVMGTFIPVTGDPAQHAVIDGSGMTTKSPFTHRRRSRRNRDAASLSSSKEDKERRRRSSANDPFSPTFSPSANALSAKSKRLRYSSIPGHPRYVAARRAAEAVAMAEEDRATTTSEDEAADGAVGGFELEDMLEEAVLLDPSAEGQEEMDGEGLRHMLRFDRVGVSTYLRRNFGAPNPVATLAPPGRGKPPPYNYNYTVGGYPSPGNTRLDDTLAGPIGGRMLVSPVLTAMEEVEGTAQARKEKKKRRKAQYAATTVPELII</sequence>
<feature type="compositionally biased region" description="Low complexity" evidence="1">
    <location>
        <begin position="272"/>
        <end position="287"/>
    </location>
</feature>
<feature type="compositionally biased region" description="Acidic residues" evidence="1">
    <location>
        <begin position="392"/>
        <end position="407"/>
    </location>
</feature>
<dbReference type="HOGENOM" id="CLU_365232_0_0_1"/>
<dbReference type="AlphaFoldDB" id="Q5KFC4"/>
<dbReference type="InParanoid" id="Q5KFC4"/>
<dbReference type="Proteomes" id="UP000002149">
    <property type="component" value="Chromosome 6"/>
</dbReference>
<dbReference type="eggNOG" id="ENOG502REB0">
    <property type="taxonomic scope" value="Eukaryota"/>
</dbReference>
<feature type="compositionally biased region" description="Basic and acidic residues" evidence="1">
    <location>
        <begin position="156"/>
        <end position="172"/>
    </location>
</feature>
<feature type="region of interest" description="Disordered" evidence="1">
    <location>
        <begin position="1"/>
        <end position="225"/>
    </location>
</feature>
<feature type="region of interest" description="Disordered" evidence="1">
    <location>
        <begin position="465"/>
        <end position="590"/>
    </location>
</feature>
<dbReference type="KEGG" id="cne:CNF02240"/>
<feature type="region of interest" description="Disordered" evidence="1">
    <location>
        <begin position="263"/>
        <end position="320"/>
    </location>
</feature>
<feature type="compositionally biased region" description="Low complexity" evidence="1">
    <location>
        <begin position="467"/>
        <end position="485"/>
    </location>
</feature>
<feature type="region of interest" description="Disordered" evidence="1">
    <location>
        <begin position="339"/>
        <end position="407"/>
    </location>
</feature>
<name>Q5KFC4_CRYD1</name>
<dbReference type="RefSeq" id="XP_024513027.1">
    <property type="nucleotide sequence ID" value="XM_024657393.1"/>
</dbReference>
<dbReference type="EMBL" id="AE017346">
    <property type="protein sequence ID" value="AAW44015.2"/>
    <property type="molecule type" value="Genomic_DNA"/>
</dbReference>